<name>A0A1G8APQ7_9MICO</name>
<protein>
    <submittedName>
        <fullName evidence="2">Uracil DNA glycosylase superfamily protein</fullName>
    </submittedName>
</protein>
<dbReference type="RefSeq" id="WP_091490529.1">
    <property type="nucleotide sequence ID" value="NZ_LT629692.1"/>
</dbReference>
<dbReference type="STRING" id="370764.SAMN04489810_2447"/>
<dbReference type="OrthoDB" id="4452717at2"/>
<dbReference type="SUPFAM" id="SSF52141">
    <property type="entry name" value="Uracil-DNA glycosylase-like"/>
    <property type="match status" value="1"/>
</dbReference>
<dbReference type="Gene3D" id="3.40.470.10">
    <property type="entry name" value="Uracil-DNA glycosylase-like domain"/>
    <property type="match status" value="1"/>
</dbReference>
<dbReference type="Pfam" id="PF03167">
    <property type="entry name" value="UDG"/>
    <property type="match status" value="1"/>
</dbReference>
<sequence length="210" mass="23080">MSKLDRLDAPHVEPLNRLVRSWRNERANRFVPWFDPDDAGTCARVLVLLEKPAPSTASLGEAAFSSEDNGNPSSRALRVARIESGLQRSQYVRCNAIPWIDPEQPRQAGDTAIDSAREALHSLLTALPRLRVIVPLGTVALNATMRYFTLTDAPLIVPVIGAPHPSPANGAHRHEQHQRMTNAFRHAARIASEGEGCGRRPSTENGHLLL</sequence>
<feature type="domain" description="Uracil-DNA glycosylase-like" evidence="1">
    <location>
        <begin position="73"/>
        <end position="183"/>
    </location>
</feature>
<proteinExistence type="predicted"/>
<gene>
    <name evidence="2" type="ORF">SAMN04489810_2447</name>
</gene>
<dbReference type="InterPro" id="IPR036895">
    <property type="entry name" value="Uracil-DNA_glycosylase-like_sf"/>
</dbReference>
<organism evidence="2 3">
    <name type="scientific">Microbacterium pygmaeum</name>
    <dbReference type="NCBI Taxonomy" id="370764"/>
    <lineage>
        <taxon>Bacteria</taxon>
        <taxon>Bacillati</taxon>
        <taxon>Actinomycetota</taxon>
        <taxon>Actinomycetes</taxon>
        <taxon>Micrococcales</taxon>
        <taxon>Microbacteriaceae</taxon>
        <taxon>Microbacterium</taxon>
    </lineage>
</organism>
<dbReference type="AlphaFoldDB" id="A0A1G8APQ7"/>
<keyword evidence="3" id="KW-1185">Reference proteome</keyword>
<evidence type="ECO:0000313" key="2">
    <source>
        <dbReference type="EMBL" id="SDH22975.1"/>
    </source>
</evidence>
<reference evidence="2 3" key="1">
    <citation type="submission" date="2016-10" db="EMBL/GenBank/DDBJ databases">
        <authorList>
            <person name="de Groot N.N."/>
        </authorList>
    </citation>
    <scope>NUCLEOTIDE SEQUENCE [LARGE SCALE GENOMIC DNA]</scope>
    <source>
        <strain evidence="2 3">DSM 23142</strain>
    </source>
</reference>
<dbReference type="InterPro" id="IPR005122">
    <property type="entry name" value="Uracil-DNA_glycosylase-like"/>
</dbReference>
<dbReference type="Proteomes" id="UP000199009">
    <property type="component" value="Chromosome I"/>
</dbReference>
<accession>A0A1G8APQ7</accession>
<dbReference type="EMBL" id="LT629692">
    <property type="protein sequence ID" value="SDH22975.1"/>
    <property type="molecule type" value="Genomic_DNA"/>
</dbReference>
<evidence type="ECO:0000313" key="3">
    <source>
        <dbReference type="Proteomes" id="UP000199009"/>
    </source>
</evidence>
<evidence type="ECO:0000259" key="1">
    <source>
        <dbReference type="Pfam" id="PF03167"/>
    </source>
</evidence>